<dbReference type="OrthoDB" id="5854099at2759"/>
<dbReference type="PANTHER" id="PTHR14735">
    <property type="entry name" value="COILED-COIL DOMAIN-CONTAINING PROTEIN 134"/>
    <property type="match status" value="1"/>
</dbReference>
<keyword evidence="2" id="KW-0812">Transmembrane</keyword>
<protein>
    <submittedName>
        <fullName evidence="4">Coiled-coil domain-containing protein 134-like</fullName>
    </submittedName>
</protein>
<organism evidence="3 4">
    <name type="scientific">Branchiostoma belcheri</name>
    <name type="common">Amphioxus</name>
    <dbReference type="NCBI Taxonomy" id="7741"/>
    <lineage>
        <taxon>Eukaryota</taxon>
        <taxon>Metazoa</taxon>
        <taxon>Chordata</taxon>
        <taxon>Cephalochordata</taxon>
        <taxon>Leptocardii</taxon>
        <taxon>Amphioxiformes</taxon>
        <taxon>Branchiostomatidae</taxon>
        <taxon>Branchiostoma</taxon>
    </lineage>
</organism>
<name>A0A6P4YT92_BRABE</name>
<keyword evidence="3" id="KW-1185">Reference proteome</keyword>
<dbReference type="KEGG" id="bbel:109468047"/>
<evidence type="ECO:0000256" key="2">
    <source>
        <dbReference type="SAM" id="Phobius"/>
    </source>
</evidence>
<keyword evidence="2" id="KW-1133">Transmembrane helix</keyword>
<dbReference type="RefSeq" id="XP_019621827.1">
    <property type="nucleotide sequence ID" value="XM_019766268.1"/>
</dbReference>
<feature type="region of interest" description="Disordered" evidence="1">
    <location>
        <begin position="207"/>
        <end position="252"/>
    </location>
</feature>
<evidence type="ECO:0000256" key="1">
    <source>
        <dbReference type="SAM" id="MobiDB-lite"/>
    </source>
</evidence>
<accession>A0A6P4YT92</accession>
<dbReference type="InterPro" id="IPR026321">
    <property type="entry name" value="CC134"/>
</dbReference>
<evidence type="ECO:0000313" key="3">
    <source>
        <dbReference type="Proteomes" id="UP000515135"/>
    </source>
</evidence>
<dbReference type="GeneID" id="109468047"/>
<evidence type="ECO:0000313" key="4">
    <source>
        <dbReference type="RefSeq" id="XP_019621827.1"/>
    </source>
</evidence>
<dbReference type="Pfam" id="PF15002">
    <property type="entry name" value="ERK-JNK_inhib"/>
    <property type="match status" value="1"/>
</dbReference>
<dbReference type="Proteomes" id="UP000515135">
    <property type="component" value="Unplaced"/>
</dbReference>
<gene>
    <name evidence="4" type="primary">LOC109468047</name>
</gene>
<dbReference type="AlphaFoldDB" id="A0A6P4YT92"/>
<dbReference type="PANTHER" id="PTHR14735:SF1">
    <property type="entry name" value="COILED-COIL DOMAIN-CONTAINING PROTEIN 134"/>
    <property type="match status" value="1"/>
</dbReference>
<feature type="compositionally biased region" description="Basic residues" evidence="1">
    <location>
        <begin position="229"/>
        <end position="252"/>
    </location>
</feature>
<keyword evidence="2" id="KW-0472">Membrane</keyword>
<feature type="transmembrane region" description="Helical" evidence="2">
    <location>
        <begin position="12"/>
        <end position="29"/>
    </location>
</feature>
<sequence>MGKENMRCPAGVLNLYLVFFLVLHLFVAGRCEDPAKENVSDEDLATGNASDQKLSGWDVYKRLFVHKRVDHKDAVSTIVAMEGYAKQYKMINILLENILKVLPDAQTSLQQAGYYPGPFPENTDIKDALSRLLENVAFFGDILLRFPDMTHDVLKKHQEWRTILEAAVVFCNQTQLYSEGVNHEQLNLVSQELGLIEKDPNYLNPFSKEGKMAQEQQMLQAAKSAHDKPKNKKKKDREKRKGPRLSRSKNEL</sequence>
<reference evidence="4" key="1">
    <citation type="submission" date="2025-08" db="UniProtKB">
        <authorList>
            <consortium name="RefSeq"/>
        </authorList>
    </citation>
    <scope>IDENTIFICATION</scope>
    <source>
        <tissue evidence="4">Gonad</tissue>
    </source>
</reference>
<proteinExistence type="predicted"/>